<dbReference type="InterPro" id="IPR003439">
    <property type="entry name" value="ABC_transporter-like_ATP-bd"/>
</dbReference>
<dbReference type="HOGENOM" id="CLU_1222183_0_0_1"/>
<dbReference type="GO" id="GO:0016020">
    <property type="term" value="C:membrane"/>
    <property type="evidence" value="ECO:0007669"/>
    <property type="project" value="TreeGrafter"/>
</dbReference>
<dbReference type="PANTHER" id="PTHR24221:SF581">
    <property type="entry name" value="P-LOOP CONTAINING NUCLEOSIDE TRIPHOSPHATE HYDROLASE PROTEIN"/>
    <property type="match status" value="1"/>
</dbReference>
<gene>
    <name evidence="3" type="ORF">FOMPIDRAFT_64170</name>
</gene>
<dbReference type="SUPFAM" id="SSF52540">
    <property type="entry name" value="P-loop containing nucleoside triphosphate hydrolases"/>
    <property type="match status" value="1"/>
</dbReference>
<evidence type="ECO:0000259" key="2">
    <source>
        <dbReference type="Pfam" id="PF00005"/>
    </source>
</evidence>
<feature type="transmembrane region" description="Helical" evidence="1">
    <location>
        <begin position="6"/>
        <end position="23"/>
    </location>
</feature>
<dbReference type="InterPro" id="IPR039421">
    <property type="entry name" value="Type_1_exporter"/>
</dbReference>
<dbReference type="eggNOG" id="KOG0055">
    <property type="taxonomic scope" value="Eukaryota"/>
</dbReference>
<dbReference type="Proteomes" id="UP000015241">
    <property type="component" value="Unassembled WGS sequence"/>
</dbReference>
<keyword evidence="1" id="KW-0472">Membrane</keyword>
<feature type="domain" description="ABC transporter" evidence="2">
    <location>
        <begin position="93"/>
        <end position="173"/>
    </location>
</feature>
<reference evidence="3 4" key="1">
    <citation type="journal article" date="2012" name="Science">
        <title>The Paleozoic origin of enzymatic lignin decomposition reconstructed from 31 fungal genomes.</title>
        <authorList>
            <person name="Floudas D."/>
            <person name="Binder M."/>
            <person name="Riley R."/>
            <person name="Barry K."/>
            <person name="Blanchette R.A."/>
            <person name="Henrissat B."/>
            <person name="Martinez A.T."/>
            <person name="Otillar R."/>
            <person name="Spatafora J.W."/>
            <person name="Yadav J.S."/>
            <person name="Aerts A."/>
            <person name="Benoit I."/>
            <person name="Boyd A."/>
            <person name="Carlson A."/>
            <person name="Copeland A."/>
            <person name="Coutinho P.M."/>
            <person name="de Vries R.P."/>
            <person name="Ferreira P."/>
            <person name="Findley K."/>
            <person name="Foster B."/>
            <person name="Gaskell J."/>
            <person name="Glotzer D."/>
            <person name="Gorecki P."/>
            <person name="Heitman J."/>
            <person name="Hesse C."/>
            <person name="Hori C."/>
            <person name="Igarashi K."/>
            <person name="Jurgens J.A."/>
            <person name="Kallen N."/>
            <person name="Kersten P."/>
            <person name="Kohler A."/>
            <person name="Kuees U."/>
            <person name="Kumar T.K.A."/>
            <person name="Kuo A."/>
            <person name="LaButti K."/>
            <person name="Larrondo L.F."/>
            <person name="Lindquist E."/>
            <person name="Ling A."/>
            <person name="Lombard V."/>
            <person name="Lucas S."/>
            <person name="Lundell T."/>
            <person name="Martin R."/>
            <person name="McLaughlin D.J."/>
            <person name="Morgenstern I."/>
            <person name="Morin E."/>
            <person name="Murat C."/>
            <person name="Nagy L.G."/>
            <person name="Nolan M."/>
            <person name="Ohm R.A."/>
            <person name="Patyshakuliyeva A."/>
            <person name="Rokas A."/>
            <person name="Ruiz-Duenas F.J."/>
            <person name="Sabat G."/>
            <person name="Salamov A."/>
            <person name="Samejima M."/>
            <person name="Schmutz J."/>
            <person name="Slot J.C."/>
            <person name="St John F."/>
            <person name="Stenlid J."/>
            <person name="Sun H."/>
            <person name="Sun S."/>
            <person name="Syed K."/>
            <person name="Tsang A."/>
            <person name="Wiebenga A."/>
            <person name="Young D."/>
            <person name="Pisabarro A."/>
            <person name="Eastwood D.C."/>
            <person name="Martin F."/>
            <person name="Cullen D."/>
            <person name="Grigoriev I.V."/>
            <person name="Hibbett D.S."/>
        </authorList>
    </citation>
    <scope>NUCLEOTIDE SEQUENCE</scope>
    <source>
        <strain evidence="4">FP-58527</strain>
    </source>
</reference>
<name>S8F0I7_FOMSC</name>
<evidence type="ECO:0000313" key="3">
    <source>
        <dbReference type="EMBL" id="EPS95325.1"/>
    </source>
</evidence>
<dbReference type="Gene3D" id="3.40.50.300">
    <property type="entry name" value="P-loop containing nucleotide triphosphate hydrolases"/>
    <property type="match status" value="1"/>
</dbReference>
<evidence type="ECO:0000256" key="1">
    <source>
        <dbReference type="SAM" id="Phobius"/>
    </source>
</evidence>
<evidence type="ECO:0000313" key="4">
    <source>
        <dbReference type="Proteomes" id="UP000015241"/>
    </source>
</evidence>
<protein>
    <recommendedName>
        <fullName evidence="2">ABC transporter domain-containing protein</fullName>
    </recommendedName>
</protein>
<keyword evidence="1" id="KW-1133">Transmembrane helix</keyword>
<proteinExistence type="predicted"/>
<accession>S8F0I7</accession>
<dbReference type="OrthoDB" id="6500128at2759"/>
<keyword evidence="1" id="KW-0812">Transmembrane</keyword>
<feature type="non-terminal residue" evidence="3">
    <location>
        <position position="1"/>
    </location>
</feature>
<organism evidence="3 4">
    <name type="scientific">Fomitopsis schrenkii</name>
    <name type="common">Brown rot fungus</name>
    <dbReference type="NCBI Taxonomy" id="2126942"/>
    <lineage>
        <taxon>Eukaryota</taxon>
        <taxon>Fungi</taxon>
        <taxon>Dikarya</taxon>
        <taxon>Basidiomycota</taxon>
        <taxon>Agaricomycotina</taxon>
        <taxon>Agaricomycetes</taxon>
        <taxon>Polyporales</taxon>
        <taxon>Fomitopsis</taxon>
    </lineage>
</organism>
<dbReference type="STRING" id="743788.S8F0I7"/>
<dbReference type="EMBL" id="KE504210">
    <property type="protein sequence ID" value="EPS95325.1"/>
    <property type="molecule type" value="Genomic_DNA"/>
</dbReference>
<dbReference type="InParanoid" id="S8F0I7"/>
<dbReference type="PANTHER" id="PTHR24221">
    <property type="entry name" value="ATP-BINDING CASSETTE SUB-FAMILY B"/>
    <property type="match status" value="1"/>
</dbReference>
<dbReference type="GO" id="GO:0042626">
    <property type="term" value="F:ATPase-coupled transmembrane transporter activity"/>
    <property type="evidence" value="ECO:0007669"/>
    <property type="project" value="TreeGrafter"/>
</dbReference>
<dbReference type="AlphaFoldDB" id="S8F0I7"/>
<dbReference type="GO" id="GO:0016887">
    <property type="term" value="F:ATP hydrolysis activity"/>
    <property type="evidence" value="ECO:0007669"/>
    <property type="project" value="InterPro"/>
</dbReference>
<sequence>AIIYLAEALLFYVGAVLIARGTYSLQMVRVLNLVVFSVSIGSQLMGFSKRISCSVFTCLLTAHYSATHCEIHGAVSFSNVSFSYPERADVPVLKDLSLEIAENECAAIVGACGCGKSSITALLQRLYELNTGSISIGLNELRSTGAHHLHVAVVSQHPNLFGTTITENIAYGNKDISYWLPNCISLHDACVRQLWFFALGDCIRLGFNALRPPHQYYPRHIRLAVYL</sequence>
<dbReference type="Pfam" id="PF00005">
    <property type="entry name" value="ABC_tran"/>
    <property type="match status" value="1"/>
</dbReference>
<keyword evidence="4" id="KW-1185">Reference proteome</keyword>
<dbReference type="InterPro" id="IPR027417">
    <property type="entry name" value="P-loop_NTPase"/>
</dbReference>
<dbReference type="GO" id="GO:0005524">
    <property type="term" value="F:ATP binding"/>
    <property type="evidence" value="ECO:0007669"/>
    <property type="project" value="InterPro"/>
</dbReference>